<gene>
    <name evidence="2" type="ORF">BDV27DRAFT_159208</name>
</gene>
<sequence>MNVPNPDKVIAVFRIPECAESIFKHLTRYSLKCLRLTCKDFDDLVVSPLCHLFSRVYISFNRMDIWVLGCMSQHTRIAPCVEELVWDVSMEIKRRPAIGARHSKNPYDISRIIRDYNIGWEEGIDLGALYQTLPLFPRLKHVTITELMSRWMTIPHRCRSATHQLPPTRLHGSCFESPAMRQWRMLQMGPVEENAYNYLDYCSRSRIQDPEAEANLVAFLQDIRHKSNRAHAIFLNYGCRSDIQLQSYCIDAPPPPTSSRRPFNGIDLRAYLDSEEQKEMFLPHLRSLRKLSLSFDNTNDSSQLHDWHEGFYTRRLEMLELRVYKEEHFLSSMLWASFPCLRKLALSNFALEDRRLEDKLLPWCFETKLHTLDLDVTFVTTRRLTGRNIMNWLISKDINRCKHRSSDSDSVNSSSRERIQEGVVPDNLSGNDETRASGKIDNTEPTISFTELEGESFNLTLSGDTWGWGDELLHVNIHLFRWTEAV</sequence>
<dbReference type="RefSeq" id="XP_031926089.1">
    <property type="nucleotide sequence ID" value="XM_032072835.1"/>
</dbReference>
<reference evidence="2 3" key="1">
    <citation type="submission" date="2019-04" db="EMBL/GenBank/DDBJ databases">
        <title>Friends and foes A comparative genomics studyof 23 Aspergillus species from section Flavi.</title>
        <authorList>
            <consortium name="DOE Joint Genome Institute"/>
            <person name="Kjaerbolling I."/>
            <person name="Vesth T."/>
            <person name="Frisvad J.C."/>
            <person name="Nybo J.L."/>
            <person name="Theobald S."/>
            <person name="Kildgaard S."/>
            <person name="Isbrandt T."/>
            <person name="Kuo A."/>
            <person name="Sato A."/>
            <person name="Lyhne E.K."/>
            <person name="Kogle M.E."/>
            <person name="Wiebenga A."/>
            <person name="Kun R.S."/>
            <person name="Lubbers R.J."/>
            <person name="Makela M.R."/>
            <person name="Barry K."/>
            <person name="Chovatia M."/>
            <person name="Clum A."/>
            <person name="Daum C."/>
            <person name="Haridas S."/>
            <person name="He G."/>
            <person name="LaButti K."/>
            <person name="Lipzen A."/>
            <person name="Mondo S."/>
            <person name="Riley R."/>
            <person name="Salamov A."/>
            <person name="Simmons B.A."/>
            <person name="Magnuson J.K."/>
            <person name="Henrissat B."/>
            <person name="Mortensen U.H."/>
            <person name="Larsen T.O."/>
            <person name="Devries R.P."/>
            <person name="Grigoriev I.V."/>
            <person name="Machida M."/>
            <person name="Baker S.E."/>
            <person name="Andersen M.R."/>
        </authorList>
    </citation>
    <scope>NUCLEOTIDE SEQUENCE [LARGE SCALE GENOMIC DNA]</scope>
    <source>
        <strain evidence="2 3">CBS 763.97</strain>
    </source>
</reference>
<name>A0A5N7A0J3_9EURO</name>
<evidence type="ECO:0000313" key="2">
    <source>
        <dbReference type="EMBL" id="KAE8363008.1"/>
    </source>
</evidence>
<feature type="compositionally biased region" description="Basic and acidic residues" evidence="1">
    <location>
        <begin position="432"/>
        <end position="441"/>
    </location>
</feature>
<keyword evidence="3" id="KW-1185">Reference proteome</keyword>
<dbReference type="EMBL" id="ML737687">
    <property type="protein sequence ID" value="KAE8363008.1"/>
    <property type="molecule type" value="Genomic_DNA"/>
</dbReference>
<organism evidence="2 3">
    <name type="scientific">Aspergillus caelatus</name>
    <dbReference type="NCBI Taxonomy" id="61420"/>
    <lineage>
        <taxon>Eukaryota</taxon>
        <taxon>Fungi</taxon>
        <taxon>Dikarya</taxon>
        <taxon>Ascomycota</taxon>
        <taxon>Pezizomycotina</taxon>
        <taxon>Eurotiomycetes</taxon>
        <taxon>Eurotiomycetidae</taxon>
        <taxon>Eurotiales</taxon>
        <taxon>Aspergillaceae</taxon>
        <taxon>Aspergillus</taxon>
        <taxon>Aspergillus subgen. Circumdati</taxon>
    </lineage>
</organism>
<proteinExistence type="predicted"/>
<dbReference type="AlphaFoldDB" id="A0A5N7A0J3"/>
<dbReference type="GeneID" id="43657281"/>
<dbReference type="OrthoDB" id="4438282at2759"/>
<feature type="region of interest" description="Disordered" evidence="1">
    <location>
        <begin position="402"/>
        <end position="441"/>
    </location>
</feature>
<dbReference type="Proteomes" id="UP000326268">
    <property type="component" value="Unassembled WGS sequence"/>
</dbReference>
<evidence type="ECO:0000256" key="1">
    <source>
        <dbReference type="SAM" id="MobiDB-lite"/>
    </source>
</evidence>
<evidence type="ECO:0008006" key="4">
    <source>
        <dbReference type="Google" id="ProtNLM"/>
    </source>
</evidence>
<accession>A0A5N7A0J3</accession>
<evidence type="ECO:0000313" key="3">
    <source>
        <dbReference type="Proteomes" id="UP000326268"/>
    </source>
</evidence>
<protein>
    <recommendedName>
        <fullName evidence="4">F-box domain-containing protein</fullName>
    </recommendedName>
</protein>